<accession>A0A2H3KH21</accession>
<dbReference type="InterPro" id="IPR007111">
    <property type="entry name" value="NACHT_NTPase"/>
</dbReference>
<dbReference type="Gene3D" id="3.90.1580.10">
    <property type="entry name" value="paralog of FGE (formylglycine-generating enzyme)"/>
    <property type="match status" value="1"/>
</dbReference>
<dbReference type="InterPro" id="IPR042095">
    <property type="entry name" value="SUMF_sf"/>
</dbReference>
<dbReference type="InterPro" id="IPR016187">
    <property type="entry name" value="CTDL_fold"/>
</dbReference>
<evidence type="ECO:0000313" key="3">
    <source>
        <dbReference type="Proteomes" id="UP000220922"/>
    </source>
</evidence>
<comment type="caution">
    <text evidence="2">The sequence shown here is derived from an EMBL/GenBank/DDBJ whole genome shotgun (WGS) entry which is preliminary data.</text>
</comment>
<proteinExistence type="predicted"/>
<dbReference type="GO" id="GO:0120147">
    <property type="term" value="F:formylglycine-generating oxidase activity"/>
    <property type="evidence" value="ECO:0007669"/>
    <property type="project" value="TreeGrafter"/>
</dbReference>
<gene>
    <name evidence="2" type="ORF">A9Q02_19570</name>
</gene>
<dbReference type="AlphaFoldDB" id="A0A2H3KH21"/>
<evidence type="ECO:0000259" key="1">
    <source>
        <dbReference type="PROSITE" id="PS50837"/>
    </source>
</evidence>
<reference evidence="2 3" key="1">
    <citation type="submission" date="2016-05" db="EMBL/GenBank/DDBJ databases">
        <authorList>
            <person name="Lavstsen T."/>
            <person name="Jespersen J.S."/>
        </authorList>
    </citation>
    <scope>NUCLEOTIDE SEQUENCE [LARGE SCALE GENOMIC DNA]</scope>
    <source>
        <strain evidence="2 3">B7-9</strain>
    </source>
</reference>
<dbReference type="PROSITE" id="PS50837">
    <property type="entry name" value="NACHT"/>
    <property type="match status" value="1"/>
</dbReference>
<feature type="domain" description="NACHT" evidence="1">
    <location>
        <begin position="185"/>
        <end position="333"/>
    </location>
</feature>
<dbReference type="Proteomes" id="UP000220922">
    <property type="component" value="Unassembled WGS sequence"/>
</dbReference>
<dbReference type="PANTHER" id="PTHR23150:SF19">
    <property type="entry name" value="FORMYLGLYCINE-GENERATING ENZYME"/>
    <property type="match status" value="1"/>
</dbReference>
<dbReference type="Gene3D" id="3.40.50.300">
    <property type="entry name" value="P-loop containing nucleotide triphosphate hydrolases"/>
    <property type="match status" value="1"/>
</dbReference>
<dbReference type="Pfam" id="PF05729">
    <property type="entry name" value="NACHT"/>
    <property type="match status" value="1"/>
</dbReference>
<dbReference type="InterPro" id="IPR051043">
    <property type="entry name" value="Sulfatase_Mod_Factor_Kinase"/>
</dbReference>
<dbReference type="EMBL" id="LYXE01000168">
    <property type="protein sequence ID" value="PDV97043.1"/>
    <property type="molecule type" value="Genomic_DNA"/>
</dbReference>
<protein>
    <recommendedName>
        <fullName evidence="1">NACHT domain-containing protein</fullName>
    </recommendedName>
</protein>
<dbReference type="InterPro" id="IPR005532">
    <property type="entry name" value="SUMF_dom"/>
</dbReference>
<dbReference type="RefSeq" id="WP_172451209.1">
    <property type="nucleotide sequence ID" value="NZ_LYXE01000168.1"/>
</dbReference>
<dbReference type="Pfam" id="PF03781">
    <property type="entry name" value="FGE-sulfatase"/>
    <property type="match status" value="1"/>
</dbReference>
<dbReference type="PANTHER" id="PTHR23150">
    <property type="entry name" value="SULFATASE MODIFYING FACTOR 1, 2"/>
    <property type="match status" value="1"/>
</dbReference>
<dbReference type="SUPFAM" id="SSF56436">
    <property type="entry name" value="C-type lectin-like"/>
    <property type="match status" value="1"/>
</dbReference>
<organism evidence="2 3">
    <name type="scientific">Candidatus Chloroploca asiatica</name>
    <dbReference type="NCBI Taxonomy" id="1506545"/>
    <lineage>
        <taxon>Bacteria</taxon>
        <taxon>Bacillati</taxon>
        <taxon>Chloroflexota</taxon>
        <taxon>Chloroflexia</taxon>
        <taxon>Chloroflexales</taxon>
        <taxon>Chloroflexineae</taxon>
        <taxon>Oscillochloridaceae</taxon>
        <taxon>Candidatus Chloroploca</taxon>
    </lineage>
</organism>
<sequence length="980" mass="109703">MSDERAKQLAFLRQQRDTAPDAASRAMYDGLLASLEALPAHEVRTEGGDYAEGSLDKRMGTFIEGHQYQLHFSGAQFLDGLALLAGNPADYGAALRRYLTHLYREYAGLDLRGIDDRPLDMPLSELYVSLNLHEPPPADLAGRGALRGFMAKVGRFFQVGQGEADMGDVAGRPETVDWTQALRHPRLAVVGAPGSGKTTLLHYTAVRLAEVLARDDAPQLAALGLAATGSTTPPVPLLLPLRELGSFLHECNGKELAGVGPRLLIECLTNYYARFDLALPADFFARLCEAGRALLLLDGLDEVASTADRALVSSIVRTFVGRYQRCRYVITSRVAAYQGDAQLGAGFRICTVADLDATQQQRFIGNWSRSLHRLLYQVDGPELARRAGRYADELWQALELNERVAGLASNPLLLTVVAVIFYNNYVLPEDRAALYEECVEVLLRGGRGKADRPGQQRREYAGRPELTMGLDPKREILAAVAYRMHQRGEAGLFIERDELVREVAGVLHGRYTTPAELAKSFVDELPVHIGLLDEREPDRYRFSHLSFQEFLAARHIAEAPDERWGELLDRYQDTWWREVILLCAGHLSQERCWRFLSLLCARGDTPAERVSALALASDALTELERFKGQGSLPTTIQADAHHILERQPATAVPARARVQCGRILARLGDPRPGVCTLPPAMVELPGGTLVLGSTPQQAEAAGQAWEQYWLQRGDKEIAKDVRHWTEMEINDQPVTLPPFAIGRYLVTNAQYAEFIATGGYDPAGRWWDAAGRAWLVRDDAATAGLERWQRRQRKDQPEWWDDETFGHRRGNSPVVGVNWHEAMAFGRWLVMYLNDGFVYRLPSEAEWEYAARGPTRRNYPWGPAEPEGERANFDEIYGGTTAVGCFPSGATPDGVLDLAGNVWEWTRSAYRPYPYDPDDGREMTAETAQKSLILRGGSWDIDSFYLRSTYRFRAQPDFQFKNVGLRIIRHLKYCLKIYEQ</sequence>
<evidence type="ECO:0000313" key="2">
    <source>
        <dbReference type="EMBL" id="PDV97043.1"/>
    </source>
</evidence>
<dbReference type="InterPro" id="IPR027417">
    <property type="entry name" value="P-loop_NTPase"/>
</dbReference>
<dbReference type="SUPFAM" id="SSF52540">
    <property type="entry name" value="P-loop containing nucleoside triphosphate hydrolases"/>
    <property type="match status" value="1"/>
</dbReference>
<name>A0A2H3KH21_9CHLR</name>
<keyword evidence="3" id="KW-1185">Reference proteome</keyword>